<dbReference type="Pfam" id="PF04909">
    <property type="entry name" value="Amidohydro_2"/>
    <property type="match status" value="1"/>
</dbReference>
<dbReference type="PANTHER" id="PTHR21240">
    <property type="entry name" value="2-AMINO-3-CARBOXYLMUCONATE-6-SEMIALDEHYDE DECARBOXYLASE"/>
    <property type="match status" value="1"/>
</dbReference>
<evidence type="ECO:0000313" key="3">
    <source>
        <dbReference type="EMBL" id="QNN61532.1"/>
    </source>
</evidence>
<dbReference type="EMBL" id="CP060715">
    <property type="protein sequence ID" value="QNN61532.1"/>
    <property type="molecule type" value="Genomic_DNA"/>
</dbReference>
<dbReference type="Proteomes" id="UP000515928">
    <property type="component" value="Chromosome"/>
</dbReference>
<keyword evidence="4" id="KW-1185">Reference proteome</keyword>
<dbReference type="AlphaFoldDB" id="A0A7G9S107"/>
<dbReference type="SUPFAM" id="SSF51556">
    <property type="entry name" value="Metallo-dependent hydrolases"/>
    <property type="match status" value="1"/>
</dbReference>
<proteinExistence type="predicted"/>
<name>A0A7G9S107_9FIRM</name>
<dbReference type="GO" id="GO:0016787">
    <property type="term" value="F:hydrolase activity"/>
    <property type="evidence" value="ECO:0007669"/>
    <property type="project" value="UniProtKB-KW"/>
</dbReference>
<dbReference type="GO" id="GO:0019748">
    <property type="term" value="P:secondary metabolic process"/>
    <property type="evidence" value="ECO:0007669"/>
    <property type="project" value="TreeGrafter"/>
</dbReference>
<dbReference type="GO" id="GO:0005737">
    <property type="term" value="C:cytoplasm"/>
    <property type="evidence" value="ECO:0007669"/>
    <property type="project" value="TreeGrafter"/>
</dbReference>
<dbReference type="InterPro" id="IPR032465">
    <property type="entry name" value="ACMSD"/>
</dbReference>
<dbReference type="GO" id="GO:0016831">
    <property type="term" value="F:carboxy-lyase activity"/>
    <property type="evidence" value="ECO:0007669"/>
    <property type="project" value="InterPro"/>
</dbReference>
<reference evidence="3 4" key="1">
    <citation type="submission" date="2020-08" db="EMBL/GenBank/DDBJ databases">
        <title>Genome sequence of Erysipelothrix inopinata DSM 15511T.</title>
        <authorList>
            <person name="Hyun D.-W."/>
            <person name="Bae J.-W."/>
        </authorList>
    </citation>
    <scope>NUCLEOTIDE SEQUENCE [LARGE SCALE GENOMIC DNA]</scope>
    <source>
        <strain evidence="3 4">DSM 15511</strain>
    </source>
</reference>
<dbReference type="PANTHER" id="PTHR21240:SF28">
    <property type="entry name" value="ISO-OROTATE DECARBOXYLASE (EUROFUNG)"/>
    <property type="match status" value="1"/>
</dbReference>
<keyword evidence="1" id="KW-0456">Lyase</keyword>
<dbReference type="KEGG" id="eio:H9L01_04035"/>
<dbReference type="InterPro" id="IPR006680">
    <property type="entry name" value="Amidohydro-rel"/>
</dbReference>
<feature type="domain" description="Amidohydrolase-related" evidence="2">
    <location>
        <begin position="6"/>
        <end position="316"/>
    </location>
</feature>
<sequence length="322" mass="36650">MEHKVIDTHAHLWPNGYLDALKQQGSNDTDVARDIGADDSNESIKKRIKMMDEAGVKFQILSATPQSPQWGDEATCVKLAQQINNRYAEIMEQYPGRFKAYAAVPLPYVEASIEEAKRAITELGFYGVAVNTLIKNEIPMGDEKFDAFYDAINQLETVLYIHPTGCGAHSFLVNDYHLEWVIGAPIEDMILPLIVLKKDLPNRYPQIKFHIAHLGGGLPFLMQRIEDNYEDWNAFTSSPTKMLKEHFWFDAANFHQPSLISSVETFGVSRILMGSDFPYFQNDKYLRAVRYIENSSLPEEEIADILYNNAQDLYGIDESSKK</sequence>
<organism evidence="3 4">
    <name type="scientific">Erysipelothrix inopinata</name>
    <dbReference type="NCBI Taxonomy" id="225084"/>
    <lineage>
        <taxon>Bacteria</taxon>
        <taxon>Bacillati</taxon>
        <taxon>Bacillota</taxon>
        <taxon>Erysipelotrichia</taxon>
        <taxon>Erysipelotrichales</taxon>
        <taxon>Erysipelotrichaceae</taxon>
        <taxon>Erysipelothrix</taxon>
    </lineage>
</organism>
<dbReference type="CDD" id="cd01292">
    <property type="entry name" value="metallo-dependent_hydrolases"/>
    <property type="match status" value="1"/>
</dbReference>
<evidence type="ECO:0000259" key="2">
    <source>
        <dbReference type="Pfam" id="PF04909"/>
    </source>
</evidence>
<dbReference type="RefSeq" id="WP_187534731.1">
    <property type="nucleotide sequence ID" value="NZ_CBCSHU010000027.1"/>
</dbReference>
<dbReference type="InterPro" id="IPR032466">
    <property type="entry name" value="Metal_Hydrolase"/>
</dbReference>
<protein>
    <submittedName>
        <fullName evidence="3">Amidohydrolase</fullName>
    </submittedName>
</protein>
<evidence type="ECO:0000256" key="1">
    <source>
        <dbReference type="ARBA" id="ARBA00023239"/>
    </source>
</evidence>
<dbReference type="Gene3D" id="3.20.20.140">
    <property type="entry name" value="Metal-dependent hydrolases"/>
    <property type="match status" value="1"/>
</dbReference>
<keyword evidence="3" id="KW-0378">Hydrolase</keyword>
<gene>
    <name evidence="3" type="ORF">H9L01_04035</name>
</gene>
<evidence type="ECO:0000313" key="4">
    <source>
        <dbReference type="Proteomes" id="UP000515928"/>
    </source>
</evidence>
<accession>A0A7G9S107</accession>